<reference evidence="3" key="1">
    <citation type="submission" date="2014-03" db="EMBL/GenBank/DDBJ databases">
        <authorList>
            <person name="Aksoy S."/>
            <person name="Warren W."/>
            <person name="Wilson R.K."/>
        </authorList>
    </citation>
    <scope>NUCLEOTIDE SEQUENCE [LARGE SCALE GENOMIC DNA]</scope>
    <source>
        <strain evidence="3">IAEA</strain>
    </source>
</reference>
<dbReference type="VEuPathDB" id="VectorBase:GPAI044751"/>
<organism evidence="2 3">
    <name type="scientific">Glossina pallidipes</name>
    <name type="common">Tsetse fly</name>
    <dbReference type="NCBI Taxonomy" id="7398"/>
    <lineage>
        <taxon>Eukaryota</taxon>
        <taxon>Metazoa</taxon>
        <taxon>Ecdysozoa</taxon>
        <taxon>Arthropoda</taxon>
        <taxon>Hexapoda</taxon>
        <taxon>Insecta</taxon>
        <taxon>Pterygota</taxon>
        <taxon>Neoptera</taxon>
        <taxon>Endopterygota</taxon>
        <taxon>Diptera</taxon>
        <taxon>Brachycera</taxon>
        <taxon>Muscomorpha</taxon>
        <taxon>Hippoboscoidea</taxon>
        <taxon>Glossinidae</taxon>
        <taxon>Glossina</taxon>
    </lineage>
</organism>
<feature type="transmembrane region" description="Helical" evidence="1">
    <location>
        <begin position="16"/>
        <end position="36"/>
    </location>
</feature>
<evidence type="ECO:0000313" key="2">
    <source>
        <dbReference type="EnsemblMetazoa" id="GPAI044751-PA"/>
    </source>
</evidence>
<dbReference type="AlphaFoldDB" id="A0A1B0AG64"/>
<sequence length="106" mass="12176">MLAVSLVKHYSISDFAIVYCLFGPLYSGFLPVFVTVRTGMQLETIIKSSLALLFTPDLILNDITRTSCLLPNIKHCNRFHLITQILFTRWSDYLNLEDKLCFTLPM</sequence>
<keyword evidence="1" id="KW-0812">Transmembrane</keyword>
<accession>A0A1B0AG64</accession>
<keyword evidence="3" id="KW-1185">Reference proteome</keyword>
<reference evidence="2" key="2">
    <citation type="submission" date="2020-05" db="UniProtKB">
        <authorList>
            <consortium name="EnsemblMetazoa"/>
        </authorList>
    </citation>
    <scope>IDENTIFICATION</scope>
    <source>
        <strain evidence="2">IAEA</strain>
    </source>
</reference>
<keyword evidence="1" id="KW-1133">Transmembrane helix</keyword>
<dbReference type="Proteomes" id="UP000092445">
    <property type="component" value="Unassembled WGS sequence"/>
</dbReference>
<proteinExistence type="predicted"/>
<protein>
    <submittedName>
        <fullName evidence="2">Uncharacterized protein</fullName>
    </submittedName>
</protein>
<evidence type="ECO:0000313" key="3">
    <source>
        <dbReference type="Proteomes" id="UP000092445"/>
    </source>
</evidence>
<dbReference type="EnsemblMetazoa" id="GPAI044751-RA">
    <property type="protein sequence ID" value="GPAI044751-PA"/>
    <property type="gene ID" value="GPAI044751"/>
</dbReference>
<evidence type="ECO:0000256" key="1">
    <source>
        <dbReference type="SAM" id="Phobius"/>
    </source>
</evidence>
<keyword evidence="1" id="KW-0472">Membrane</keyword>
<name>A0A1B0AG64_GLOPL</name>